<name>A0A1X7UU80_AMPQE</name>
<organism evidence="1">
    <name type="scientific">Amphimedon queenslandica</name>
    <name type="common">Sponge</name>
    <dbReference type="NCBI Taxonomy" id="400682"/>
    <lineage>
        <taxon>Eukaryota</taxon>
        <taxon>Metazoa</taxon>
        <taxon>Porifera</taxon>
        <taxon>Demospongiae</taxon>
        <taxon>Heteroscleromorpha</taxon>
        <taxon>Haplosclerida</taxon>
        <taxon>Niphatidae</taxon>
        <taxon>Amphimedon</taxon>
    </lineage>
</organism>
<dbReference type="InParanoid" id="A0A1X7UU80"/>
<dbReference type="EnsemblMetazoa" id="Aqu2.1.30942_001">
    <property type="protein sequence ID" value="Aqu2.1.30942_001"/>
    <property type="gene ID" value="Aqu2.1.30942"/>
</dbReference>
<sequence length="112" mass="13436">MMITMENEGEDNLECFYDDGEDFKDDDKEEGNPECYNDNRERRHHREMTNCDERSEWHTTCSHCDGLRIIDIDLELKCKEIELGECQIENEEVKETFINIERKSHFVIGYVH</sequence>
<protein>
    <submittedName>
        <fullName evidence="1">Uncharacterized protein</fullName>
    </submittedName>
</protein>
<reference evidence="1" key="1">
    <citation type="submission" date="2017-05" db="UniProtKB">
        <authorList>
            <consortium name="EnsemblMetazoa"/>
        </authorList>
    </citation>
    <scope>IDENTIFICATION</scope>
</reference>
<dbReference type="AlphaFoldDB" id="A0A1X7UU80"/>
<evidence type="ECO:0000313" key="1">
    <source>
        <dbReference type="EnsemblMetazoa" id="Aqu2.1.30942_001"/>
    </source>
</evidence>
<accession>A0A1X7UU80</accession>
<proteinExistence type="predicted"/>